<dbReference type="Proteomes" id="UP001138768">
    <property type="component" value="Unassembled WGS sequence"/>
</dbReference>
<evidence type="ECO:0000313" key="3">
    <source>
        <dbReference type="Proteomes" id="UP001138768"/>
    </source>
</evidence>
<evidence type="ECO:0000313" key="2">
    <source>
        <dbReference type="EMBL" id="MBK1619812.1"/>
    </source>
</evidence>
<feature type="transmembrane region" description="Helical" evidence="1">
    <location>
        <begin position="50"/>
        <end position="72"/>
    </location>
</feature>
<dbReference type="EMBL" id="NRRY01000026">
    <property type="protein sequence ID" value="MBK1619812.1"/>
    <property type="molecule type" value="Genomic_DNA"/>
</dbReference>
<reference evidence="2 3" key="1">
    <citation type="journal article" date="2020" name="Microorganisms">
        <title>Osmotic Adaptation and Compatible Solute Biosynthesis of Phototrophic Bacteria as Revealed from Genome Analyses.</title>
        <authorList>
            <person name="Imhoff J.F."/>
            <person name="Rahn T."/>
            <person name="Kunzel S."/>
            <person name="Keller A."/>
            <person name="Neulinger S.C."/>
        </authorList>
    </citation>
    <scope>NUCLEOTIDE SEQUENCE [LARGE SCALE GENOMIC DNA]</scope>
    <source>
        <strain evidence="2 3">DSM 25653</strain>
    </source>
</reference>
<keyword evidence="1" id="KW-0812">Transmembrane</keyword>
<keyword evidence="3" id="KW-1185">Reference proteome</keyword>
<sequence>MFGPAVRLIAITLLTVLLPLAGAVLSGQPLSSLLNFPLNMRGWDPAPINAAFTDAAQLFAILLVGALLWLCWPRKRKRPDIADGQRRTAQRPWPRYGWISLLLLIAALIAIDGKAFNAAIGLLTLALTLLLNADTERRTGSSLISQRRGYFLLLFPASLAAGWLVFYWLNLFIGVWTYPNATEAVPFALGKSLDYASLLPALLSLRQWLGSFPRLLRWTQSGLPLGDWVQEGWPLIGLASLALACGAVWPDQLYPLILIAPTILALGLQITARQATSLSGIAQGDWSRPLLTTAAAALLMAYSQAINLLLGSLTSASPAWAYQLPLLGGIELLGLPAPAWLITLPLALLGLWLADQLTEPFKRRPQQPPFRPRSPIQIPIVDLLHEQKRR</sequence>
<feature type="transmembrane region" description="Helical" evidence="1">
    <location>
        <begin position="293"/>
        <end position="313"/>
    </location>
</feature>
<organism evidence="2 3">
    <name type="scientific">Lamprobacter modestohalophilus</name>
    <dbReference type="NCBI Taxonomy" id="1064514"/>
    <lineage>
        <taxon>Bacteria</taxon>
        <taxon>Pseudomonadati</taxon>
        <taxon>Pseudomonadota</taxon>
        <taxon>Gammaproteobacteria</taxon>
        <taxon>Chromatiales</taxon>
        <taxon>Chromatiaceae</taxon>
        <taxon>Lamprobacter</taxon>
    </lineage>
</organism>
<feature type="transmembrane region" description="Helical" evidence="1">
    <location>
        <begin position="116"/>
        <end position="133"/>
    </location>
</feature>
<feature type="transmembrane region" description="Helical" evidence="1">
    <location>
        <begin position="93"/>
        <end position="110"/>
    </location>
</feature>
<protein>
    <submittedName>
        <fullName evidence="2">Uncharacterized protein</fullName>
    </submittedName>
</protein>
<proteinExistence type="predicted"/>
<comment type="caution">
    <text evidence="2">The sequence shown here is derived from an EMBL/GenBank/DDBJ whole genome shotgun (WGS) entry which is preliminary data.</text>
</comment>
<feature type="transmembrane region" description="Helical" evidence="1">
    <location>
        <begin position="153"/>
        <end position="178"/>
    </location>
</feature>
<dbReference type="AlphaFoldDB" id="A0A9X0WA11"/>
<gene>
    <name evidence="2" type="ORF">CKO42_15450</name>
</gene>
<feature type="transmembrane region" description="Helical" evidence="1">
    <location>
        <begin position="333"/>
        <end position="354"/>
    </location>
</feature>
<feature type="transmembrane region" description="Helical" evidence="1">
    <location>
        <begin position="255"/>
        <end position="272"/>
    </location>
</feature>
<dbReference type="RefSeq" id="WP_200245966.1">
    <property type="nucleotide sequence ID" value="NZ_NRRY01000026.1"/>
</dbReference>
<keyword evidence="1" id="KW-1133">Transmembrane helix</keyword>
<evidence type="ECO:0000256" key="1">
    <source>
        <dbReference type="SAM" id="Phobius"/>
    </source>
</evidence>
<name>A0A9X0WA11_9GAMM</name>
<accession>A0A9X0WA11</accession>
<keyword evidence="1" id="KW-0472">Membrane</keyword>